<protein>
    <submittedName>
        <fullName evidence="8">Hypothetical transporter PduT for various metalloporphyrins</fullName>
    </submittedName>
</protein>
<name>A0A3B0ZJ92_9ZZZZ</name>
<dbReference type="GO" id="GO:0005886">
    <property type="term" value="C:plasma membrane"/>
    <property type="evidence" value="ECO:0007669"/>
    <property type="project" value="UniProtKB-SubCell"/>
</dbReference>
<evidence type="ECO:0000256" key="4">
    <source>
        <dbReference type="ARBA" id="ARBA00022989"/>
    </source>
</evidence>
<evidence type="ECO:0000256" key="6">
    <source>
        <dbReference type="SAM" id="Phobius"/>
    </source>
</evidence>
<evidence type="ECO:0000256" key="3">
    <source>
        <dbReference type="ARBA" id="ARBA00022692"/>
    </source>
</evidence>
<organism evidence="8">
    <name type="scientific">hydrothermal vent metagenome</name>
    <dbReference type="NCBI Taxonomy" id="652676"/>
    <lineage>
        <taxon>unclassified sequences</taxon>
        <taxon>metagenomes</taxon>
        <taxon>ecological metagenomes</taxon>
    </lineage>
</organism>
<dbReference type="SUPFAM" id="SSF90123">
    <property type="entry name" value="ABC transporter transmembrane region"/>
    <property type="match status" value="1"/>
</dbReference>
<keyword evidence="3 6" id="KW-0812">Transmembrane</keyword>
<keyword evidence="4 6" id="KW-1133">Transmembrane helix</keyword>
<feature type="transmembrane region" description="Helical" evidence="6">
    <location>
        <begin position="141"/>
        <end position="161"/>
    </location>
</feature>
<proteinExistence type="predicted"/>
<dbReference type="EMBL" id="UOFP01000181">
    <property type="protein sequence ID" value="VAW87377.1"/>
    <property type="molecule type" value="Genomic_DNA"/>
</dbReference>
<comment type="subcellular location">
    <subcellularLocation>
        <location evidence="1">Cell membrane</location>
        <topology evidence="1">Multi-pass membrane protein</topology>
    </subcellularLocation>
</comment>
<keyword evidence="2" id="KW-1003">Cell membrane</keyword>
<evidence type="ECO:0000256" key="5">
    <source>
        <dbReference type="ARBA" id="ARBA00023136"/>
    </source>
</evidence>
<dbReference type="GO" id="GO:0005524">
    <property type="term" value="F:ATP binding"/>
    <property type="evidence" value="ECO:0007669"/>
    <property type="project" value="InterPro"/>
</dbReference>
<evidence type="ECO:0000256" key="2">
    <source>
        <dbReference type="ARBA" id="ARBA00022475"/>
    </source>
</evidence>
<dbReference type="InterPro" id="IPR002898">
    <property type="entry name" value="MotA_ExbB_proton_chnl"/>
</dbReference>
<accession>A0A3B0ZJ92</accession>
<evidence type="ECO:0000256" key="1">
    <source>
        <dbReference type="ARBA" id="ARBA00004651"/>
    </source>
</evidence>
<dbReference type="Pfam" id="PF01618">
    <property type="entry name" value="MotA_ExbB"/>
    <property type="match status" value="1"/>
</dbReference>
<feature type="transmembrane region" description="Helical" evidence="6">
    <location>
        <begin position="104"/>
        <end position="121"/>
    </location>
</feature>
<feature type="transmembrane region" description="Helical" evidence="6">
    <location>
        <begin position="18"/>
        <end position="45"/>
    </location>
</feature>
<keyword evidence="5 6" id="KW-0472">Membrane</keyword>
<reference evidence="8" key="1">
    <citation type="submission" date="2018-06" db="EMBL/GenBank/DDBJ databases">
        <authorList>
            <person name="Zhirakovskaya E."/>
        </authorList>
    </citation>
    <scope>NUCLEOTIDE SEQUENCE</scope>
</reference>
<feature type="domain" description="MotA/TolQ/ExbB proton channel" evidence="7">
    <location>
        <begin position="103"/>
        <end position="167"/>
    </location>
</feature>
<dbReference type="AlphaFoldDB" id="A0A3B0ZJ92"/>
<dbReference type="InterPro" id="IPR036640">
    <property type="entry name" value="ABC1_TM_sf"/>
</dbReference>
<sequence length="183" mass="20511">MIDISQIETMMYQISNLLLPPVLIVIGALFLYAFFVLGVFAAQYWQRSNNSKKYQQAIQTMATDVCNMKPVKGYRLFSHFQGYPTSTTMDLEIFAIKNLEKQRIVTRIAPMLGLVATMIPMGPALKSLADGNIQGISENLMIAFAAVIFGLVTASITFWTASVKKRWLVEELNDLQPHLEPSS</sequence>
<evidence type="ECO:0000313" key="8">
    <source>
        <dbReference type="EMBL" id="VAW87377.1"/>
    </source>
</evidence>
<evidence type="ECO:0000259" key="7">
    <source>
        <dbReference type="Pfam" id="PF01618"/>
    </source>
</evidence>
<gene>
    <name evidence="8" type="ORF">MNBD_GAMMA18-1437</name>
</gene>